<keyword evidence="1" id="KW-1133">Transmembrane helix</keyword>
<reference evidence="2" key="1">
    <citation type="journal article" date="2021" name="Proc. Natl. Acad. Sci. U.S.A.">
        <title>A Catalog of Tens of Thousands of Viruses from Human Metagenomes Reveals Hidden Associations with Chronic Diseases.</title>
        <authorList>
            <person name="Tisza M.J."/>
            <person name="Buck C.B."/>
        </authorList>
    </citation>
    <scope>NUCLEOTIDE SEQUENCE</scope>
    <source>
        <strain evidence="2">Ct89S11</strain>
    </source>
</reference>
<feature type="transmembrane region" description="Helical" evidence="1">
    <location>
        <begin position="6"/>
        <end position="25"/>
    </location>
</feature>
<keyword evidence="1" id="KW-0812">Transmembrane</keyword>
<keyword evidence="1" id="KW-0472">Membrane</keyword>
<sequence length="63" mass="6941">MFAHAITAVAIAYGIALIGLIILLAKADHERDQLKSSVDLLVKAQVKSVLEIKELQTEIREKN</sequence>
<accession>A0A8S5UR18</accession>
<evidence type="ECO:0000313" key="2">
    <source>
        <dbReference type="EMBL" id="DAF96919.1"/>
    </source>
</evidence>
<organism evidence="2">
    <name type="scientific">Siphoviridae sp. ct89S11</name>
    <dbReference type="NCBI Taxonomy" id="2825357"/>
    <lineage>
        <taxon>Viruses</taxon>
        <taxon>Duplodnaviria</taxon>
        <taxon>Heunggongvirae</taxon>
        <taxon>Uroviricota</taxon>
        <taxon>Caudoviricetes</taxon>
    </lineage>
</organism>
<evidence type="ECO:0000256" key="1">
    <source>
        <dbReference type="SAM" id="Phobius"/>
    </source>
</evidence>
<name>A0A8S5UR18_9CAUD</name>
<proteinExistence type="predicted"/>
<dbReference type="EMBL" id="BK016123">
    <property type="protein sequence ID" value="DAF96919.1"/>
    <property type="molecule type" value="Genomic_DNA"/>
</dbReference>
<protein>
    <submittedName>
        <fullName evidence="2">Uncharacterized protein</fullName>
    </submittedName>
</protein>